<dbReference type="SUPFAM" id="SSF48452">
    <property type="entry name" value="TPR-like"/>
    <property type="match status" value="1"/>
</dbReference>
<dbReference type="Gene3D" id="1.10.10.10">
    <property type="entry name" value="Winged helix-like DNA-binding domain superfamily/Winged helix DNA-binding domain"/>
    <property type="match status" value="1"/>
</dbReference>
<sequence>MDVGAAGRKPSYFDEFRYKLQLDILTSLTNLFLAGVRAGLGGIGLSRKVVHLNNFVQEIPLLQTKMQVPRTLSGLVERPRIHNRLDEMLQGRLTLVTAPAGFGKTTAVAQWARQKGSPVAWLSLDGSDNDPVRFWIYVAAALGGLKKDIGAEMALMLRSSTNPPWEAAISLLIDDLSHLPSDFALVLDDYHLISEPLVHETLSFLVRYAPGQLHTIVAGRTEPPLSLPRLRAAGQVAELNVRDLGFAPGEMAAFYKQRDIDLTGEEVEKLAGRTGGWAAGMQIAAMSLLESGDKAATIERFGGRDRLLAGYFLEEVFGWFGPDVQEFLLQTSILGHLSGPLCQAVTGRPDSVTVLATVGKSCGFVACLDDQWYVYHHLFAEFLQGLLKERYPDRIRGMYGKAARWCEDAGLASKAVDYYLQGGEYHQAAGLVERLVQEMLNLGETATLFRWLQALPAEVVDKSPALCVAQAWAAVAANRAAEVELWLERADASCRDAEARPGDGRNNMAVDMVVLRAYLAVKRRDVPGVLHCLTRAGQNPEKVITYGRSAAFQQLETSLLGGVLGWFGRLKEAVRAVESGAHLKLRSLADPATARAGYVLVAYAEILYEWNKADAAVKSLVEGMEEAQRMEQAGALVPAFFTLAKIHRSRGDLAVALATAEEAERKVRSFGQLHWLFPLAALKARLNLEAGDSEAAEAWLAHSRLDIYDRLSAARAYEHITCARVLLALGRVAEALLLLERLLVLAEKEQRLPGIIEISNLLAIACDTAGRTAEGLEILRQNLALGRENGYLRSFVDEGAPMLTLLRRLTRSQPVDGEAYLRQLLDLLRESPVLRYSGLQAVSAGCDNLTAKELAVLRLVAAGLNRRSIAGELGVALTTVKTHLANIYGKLGVTDRRDAVERARQMGILQ</sequence>
<gene>
    <name evidence="5" type="ORF">DCCM_0280</name>
</gene>
<evidence type="ECO:0000313" key="6">
    <source>
        <dbReference type="Proteomes" id="UP000239549"/>
    </source>
</evidence>
<evidence type="ECO:0000313" key="5">
    <source>
        <dbReference type="EMBL" id="GBF32089.1"/>
    </source>
</evidence>
<dbReference type="CDD" id="cd06170">
    <property type="entry name" value="LuxR_C_like"/>
    <property type="match status" value="1"/>
</dbReference>
<protein>
    <submittedName>
        <fullName evidence="5">Transcriptional activator of maltose regulon</fullName>
    </submittedName>
</protein>
<keyword evidence="2" id="KW-0238">DNA-binding</keyword>
<dbReference type="InterPro" id="IPR041617">
    <property type="entry name" value="TPR_MalT"/>
</dbReference>
<dbReference type="Gene3D" id="1.25.40.10">
    <property type="entry name" value="Tetratricopeptide repeat domain"/>
    <property type="match status" value="1"/>
</dbReference>
<dbReference type="InterPro" id="IPR036388">
    <property type="entry name" value="WH-like_DNA-bd_sf"/>
</dbReference>
<dbReference type="InterPro" id="IPR016032">
    <property type="entry name" value="Sig_transdc_resp-reg_C-effctor"/>
</dbReference>
<evidence type="ECO:0000256" key="2">
    <source>
        <dbReference type="ARBA" id="ARBA00023125"/>
    </source>
</evidence>
<evidence type="ECO:0000256" key="3">
    <source>
        <dbReference type="ARBA" id="ARBA00023163"/>
    </source>
</evidence>
<dbReference type="AlphaFoldDB" id="A0A2L2X7C7"/>
<dbReference type="PANTHER" id="PTHR44688:SF16">
    <property type="entry name" value="DNA-BINDING TRANSCRIPTIONAL ACTIVATOR DEVR_DOSR"/>
    <property type="match status" value="1"/>
</dbReference>
<evidence type="ECO:0000259" key="4">
    <source>
        <dbReference type="PROSITE" id="PS50043"/>
    </source>
</evidence>
<dbReference type="Proteomes" id="UP000239549">
    <property type="component" value="Unassembled WGS sequence"/>
</dbReference>
<dbReference type="GO" id="GO:0003677">
    <property type="term" value="F:DNA binding"/>
    <property type="evidence" value="ECO:0007669"/>
    <property type="project" value="UniProtKB-KW"/>
</dbReference>
<comment type="caution">
    <text evidence="5">The sequence shown here is derived from an EMBL/GenBank/DDBJ whole genome shotgun (WGS) entry which is preliminary data.</text>
</comment>
<feature type="domain" description="HTH luxR-type" evidence="4">
    <location>
        <begin position="842"/>
        <end position="907"/>
    </location>
</feature>
<dbReference type="EMBL" id="BFAV01000018">
    <property type="protein sequence ID" value="GBF32089.1"/>
    <property type="molecule type" value="Genomic_DNA"/>
</dbReference>
<dbReference type="SMART" id="SM00421">
    <property type="entry name" value="HTH_LUXR"/>
    <property type="match status" value="1"/>
</dbReference>
<dbReference type="PANTHER" id="PTHR44688">
    <property type="entry name" value="DNA-BINDING TRANSCRIPTIONAL ACTIVATOR DEVR_DOSR"/>
    <property type="match status" value="1"/>
</dbReference>
<keyword evidence="3" id="KW-0804">Transcription</keyword>
<dbReference type="Pfam" id="PF00196">
    <property type="entry name" value="GerE"/>
    <property type="match status" value="1"/>
</dbReference>
<reference evidence="6" key="1">
    <citation type="submission" date="2018-02" db="EMBL/GenBank/DDBJ databases">
        <title>Genome sequence of Desulfocucumis palustris strain NAW-5.</title>
        <authorList>
            <person name="Watanabe M."/>
            <person name="Kojima H."/>
            <person name="Fukui M."/>
        </authorList>
    </citation>
    <scope>NUCLEOTIDE SEQUENCE [LARGE SCALE GENOMIC DNA]</scope>
    <source>
        <strain evidence="6">NAW-5</strain>
    </source>
</reference>
<dbReference type="PRINTS" id="PR00038">
    <property type="entry name" value="HTHLUXR"/>
</dbReference>
<dbReference type="InterPro" id="IPR011990">
    <property type="entry name" value="TPR-like_helical_dom_sf"/>
</dbReference>
<dbReference type="Pfam" id="PF17874">
    <property type="entry name" value="TPR_MalT"/>
    <property type="match status" value="1"/>
</dbReference>
<dbReference type="Gene3D" id="3.40.50.300">
    <property type="entry name" value="P-loop containing nucleotide triphosphate hydrolases"/>
    <property type="match status" value="1"/>
</dbReference>
<evidence type="ECO:0000256" key="1">
    <source>
        <dbReference type="ARBA" id="ARBA00023015"/>
    </source>
</evidence>
<dbReference type="SUPFAM" id="SSF46894">
    <property type="entry name" value="C-terminal effector domain of the bipartite response regulators"/>
    <property type="match status" value="1"/>
</dbReference>
<dbReference type="SUPFAM" id="SSF52540">
    <property type="entry name" value="P-loop containing nucleoside triphosphate hydrolases"/>
    <property type="match status" value="1"/>
</dbReference>
<proteinExistence type="predicted"/>
<dbReference type="InterPro" id="IPR059106">
    <property type="entry name" value="WHD_MalT"/>
</dbReference>
<dbReference type="InterPro" id="IPR027417">
    <property type="entry name" value="P-loop_NTPase"/>
</dbReference>
<dbReference type="PROSITE" id="PS50043">
    <property type="entry name" value="HTH_LUXR_2"/>
    <property type="match status" value="1"/>
</dbReference>
<keyword evidence="1" id="KW-0805">Transcription regulation</keyword>
<organism evidence="5 6">
    <name type="scientific">Desulfocucumis palustris</name>
    <dbReference type="NCBI Taxonomy" id="1898651"/>
    <lineage>
        <taxon>Bacteria</taxon>
        <taxon>Bacillati</taxon>
        <taxon>Bacillota</taxon>
        <taxon>Clostridia</taxon>
        <taxon>Eubacteriales</taxon>
        <taxon>Desulfocucumaceae</taxon>
        <taxon>Desulfocucumis</taxon>
    </lineage>
</organism>
<dbReference type="GO" id="GO:0006355">
    <property type="term" value="P:regulation of DNA-templated transcription"/>
    <property type="evidence" value="ECO:0007669"/>
    <property type="project" value="InterPro"/>
</dbReference>
<dbReference type="InterPro" id="IPR000792">
    <property type="entry name" value="Tscrpt_reg_LuxR_C"/>
</dbReference>
<name>A0A2L2X7C7_9FIRM</name>
<accession>A0A2L2X7C7</accession>
<dbReference type="Pfam" id="PF25873">
    <property type="entry name" value="WHD_MalT"/>
    <property type="match status" value="1"/>
</dbReference>
<keyword evidence="6" id="KW-1185">Reference proteome</keyword>